<feature type="coiled-coil region" evidence="6">
    <location>
        <begin position="1777"/>
        <end position="1804"/>
    </location>
</feature>
<comment type="subcellular location">
    <subcellularLocation>
        <location evidence="1">Cell projection</location>
        <location evidence="1">Cilium</location>
    </subcellularLocation>
</comment>
<dbReference type="SMART" id="SM00365">
    <property type="entry name" value="LRR_SD22"/>
    <property type="match status" value="9"/>
</dbReference>
<keyword evidence="3" id="KW-0677">Repeat</keyword>
<evidence type="ECO:0000256" key="6">
    <source>
        <dbReference type="SAM" id="Coils"/>
    </source>
</evidence>
<feature type="transmembrane region" description="Helical" evidence="8">
    <location>
        <begin position="1740"/>
        <end position="1764"/>
    </location>
</feature>
<feature type="compositionally biased region" description="Polar residues" evidence="7">
    <location>
        <begin position="1464"/>
        <end position="1478"/>
    </location>
</feature>
<dbReference type="EMBL" id="JAOAOG010000004">
    <property type="protein sequence ID" value="KAJ6255454.1"/>
    <property type="molecule type" value="Genomic_DNA"/>
</dbReference>
<keyword evidence="8" id="KW-1133">Transmembrane helix</keyword>
<feature type="compositionally biased region" description="Low complexity" evidence="7">
    <location>
        <begin position="1433"/>
        <end position="1451"/>
    </location>
</feature>
<dbReference type="SUPFAM" id="SSF52058">
    <property type="entry name" value="L domain-like"/>
    <property type="match status" value="3"/>
</dbReference>
<dbReference type="PANTHER" id="PTHR45973">
    <property type="entry name" value="PROTEIN PHOSPHATASE 1 REGULATORY SUBUNIT SDS22-RELATED"/>
    <property type="match status" value="1"/>
</dbReference>
<feature type="transmembrane region" description="Helical" evidence="8">
    <location>
        <begin position="1852"/>
        <end position="1885"/>
    </location>
</feature>
<gene>
    <name evidence="9" type="ORF">M0813_11330</name>
</gene>
<feature type="compositionally biased region" description="Low complexity" evidence="7">
    <location>
        <begin position="2036"/>
        <end position="2062"/>
    </location>
</feature>
<feature type="compositionally biased region" description="Basic residues" evidence="7">
    <location>
        <begin position="940"/>
        <end position="951"/>
    </location>
</feature>
<name>A0ABQ8ZEX7_9EUKA</name>
<sequence length="2248" mass="261419">MTGIIDGISLLGDLILPRLSSLKNKKKSNTVEIKFQSDDKYHLDSVLKKKYSSTVPFTYGECNIDQELKFPTCVPEIPKFMQQIMEPPSGIFLPGFDIHGYEKRIKKKPFINFIPHIFSRKVSPLRFPKQIPKKQQLLNPNKLKQRKSNEISLISFSKLKLKAKQRIILLQRINKFKYVEVLILRNCTINSVTGLSLPGLRICDLSSNKIKKIKPTIMFLKNSPLLEILDLRENPINSKKILKSLILANKPRLTLLNGIEIETDERIKAIEQHGSEELISQIGKIRWDLTLSSISEIRSMPGWYPQNLVNLILPNLKLTEFHVGTFRSLQFLDLSSNQIEHLKGTGLERCSKLLDLNLANNKIINIKQVLNVIPFCSSLQRFSIIENENLQDYRLSVIYTCRFLKGTNRQPGLSIFDEKPVTMNEYLLALEKIGNESKETISVMRWELSQINQFGNYQIRKIPDFLKKVTVANFSNLKIEFLTLQKYKNLTVLNLCNNNIKKIQGLNNLKNLKIVDLSRNPFLEIEPVYEQLSKLHNLISVSFATDLEIDEGGVIVLDEIEPYQKKEKLSIYNKDYRIEVISYLFLNNPDLQVLDSELISFFERVDGLIQASKVKTHHHKNKSKNNIILTEEYIEKYRFNLALELTINKTNIKKFHPSKININKDYAIKNITKLTKLSNLGLKNLGINLHNFINLQEINLSNNNITDMFALGLENLKNLKILDLSFNNINNGIKEIANWIDERNSLEILCLRGNVCLNSDESRKNLIGYIKSMHEVKSRLRVLDTEITITERVVSWKSIGATDEQCNELRFKATIHTRLTMEELSNLEKIKVLDLSNAELEQIDLTQFKNLKRLLLRNNNFRSLSNIEGLLQLDKLEVLDLRDNKLPDPDSIASLLKKLPLLTSFGINNNVFNKEYIEELDTDNNSNSNNINSDNDHNNFNKKKHKKKNNKNWRQNFLNKLDKLMDTKCLLRQLDSKDITLEELFLVLKNNLSDKEYKKLNKEQFKFEITINRRLPFNKRKSKFKNIDLSYCELTTIDISPYVNLVKLSLRGNLITDKTFSVNYFKWLKNLEGLDFRDNKIKKMQTFSQIIDNLPKLKYLYIIQNPCYSQEKPSNRLKLFSLSEKIMLPGSNLTHLNGNLLNLHEICLAIASLQNKKKYANISQKCDNSKFILITEKLKIEPKKTKKLELINYQIKYFPHIINYHKLIKLDLRNNNIVTLEGQNLEKLPNLKFLDLRDNNIHSYPIMITNLIEISTLRYLNIENSTSSSETKNPKDYYNQVCKYLKGLATIDYIPNPNPLEVHHWEALKELKELTNGILGNPNKIIEMDLSNQNFKMDLFEKILNLIRKLPVKDLRMNGNEWDRLPNYRYRVIHKIRRLQSLDGIIISMAQKENALNWYENHHKKGKEHTDEVAVIVGFGISALDNYDDDQNQEGNNNNDFADPNQNGDNNDNNKKWVGMNPEDLNSTDGQEGQHFQNPKQDFKSFRGDVQIVADDFAQNIYRRFAPVGTHITKLEIAVTFLQILGLLVSLIPTVNWPDIFIDLSWITFPFAIDLDFLYLVFKITIPLHWQYFKFFSFMIIPILVVAVYLITFNREKWIQKYIVNWKKTRKKLLIVWAIGFVICFFLGILIDLNGMSNQESDRFSFTGIQQGFITLFVLVYSLAILLYYANAKLFQRHQTDRYWFRFNKYVKRICLFLFTVLFMPLTRVILYNFKCNESGKELIIWEGRPCPKGVGDFFFVHWISIIFGILYIFGIPLMFVYLIHFRVKEIEYHFKLKEKVTKIRDLKRQMKEEKEKVLKKEMKLKVKKKKKKLNSIYKRRVKEFKCPESYLYNAHTRRFKYYKPFQMLEKFIYLILTIFYGAGEILGVVAISVLVFFTTIAMVFKPYSDQIEDLLDDYGKIINASIILIGTLLSYGKGLNKTTSGVILVILCITFLFAVLLAFILNPIRNRRAKKKAKIYLKNKKQSNQEKLFMKNQENNESFISNESSSDVELNKMNSDSDSGSGSGSDSQKKMKSVILGNTIPSGVDDIGDLSSHSDSQSKKPSSSSSSSTSTSSSDTDSGLDNITLKINKLHDIGKDKKNKTKNNQKKIKPNVINKLKADRIADSIKKYDNRVLSFASEDFETLHIKGITKKKLSKLHNENVIKSNEDNLDELEDFDDFDSDSDSNNSDDDEIKNINEEVEEEILLEDFIEELPKIHVPKHVKNKLSYATFRKPKNIGKFKRKIRVIRDIDFEEVQLLKKKKKK</sequence>
<feature type="compositionally biased region" description="Basic residues" evidence="7">
    <location>
        <begin position="2082"/>
        <end position="2094"/>
    </location>
</feature>
<feature type="transmembrane region" description="Helical" evidence="8">
    <location>
        <begin position="1544"/>
        <end position="1566"/>
    </location>
</feature>
<keyword evidence="8" id="KW-0812">Transmembrane</keyword>
<feature type="region of interest" description="Disordered" evidence="7">
    <location>
        <begin position="924"/>
        <end position="952"/>
    </location>
</feature>
<proteinExistence type="predicted"/>
<evidence type="ECO:0000256" key="4">
    <source>
        <dbReference type="ARBA" id="ARBA00023069"/>
    </source>
</evidence>
<organism evidence="9 10">
    <name type="scientific">Anaeramoeba flamelloides</name>
    <dbReference type="NCBI Taxonomy" id="1746091"/>
    <lineage>
        <taxon>Eukaryota</taxon>
        <taxon>Metamonada</taxon>
        <taxon>Anaeramoebidae</taxon>
        <taxon>Anaeramoeba</taxon>
    </lineage>
</organism>
<evidence type="ECO:0000256" key="2">
    <source>
        <dbReference type="ARBA" id="ARBA00022614"/>
    </source>
</evidence>
<keyword evidence="6" id="KW-0175">Coiled coil</keyword>
<dbReference type="InterPro" id="IPR003591">
    <property type="entry name" value="Leu-rich_rpt_typical-subtyp"/>
</dbReference>
<feature type="region of interest" description="Disordered" evidence="7">
    <location>
        <begin position="1427"/>
        <end position="1478"/>
    </location>
</feature>
<evidence type="ECO:0000256" key="5">
    <source>
        <dbReference type="ARBA" id="ARBA00023273"/>
    </source>
</evidence>
<reference evidence="9" key="1">
    <citation type="submission" date="2022-08" db="EMBL/GenBank/DDBJ databases">
        <title>Novel sulfate-reducing endosymbionts in the free-living metamonad Anaeramoeba.</title>
        <authorList>
            <person name="Jerlstrom-Hultqvist J."/>
            <person name="Cepicka I."/>
            <person name="Gallot-Lavallee L."/>
            <person name="Salas-Leiva D."/>
            <person name="Curtis B.A."/>
            <person name="Zahonova K."/>
            <person name="Pipaliya S."/>
            <person name="Dacks J."/>
            <person name="Roger A.J."/>
        </authorList>
    </citation>
    <scope>NUCLEOTIDE SEQUENCE</scope>
    <source>
        <strain evidence="9">Schooner1</strain>
    </source>
</reference>
<keyword evidence="4" id="KW-0969">Cilium</keyword>
<keyword evidence="10" id="KW-1185">Reference proteome</keyword>
<dbReference type="InterPro" id="IPR032675">
    <property type="entry name" value="LRR_dom_sf"/>
</dbReference>
<accession>A0ABQ8ZEX7</accession>
<feature type="region of interest" description="Disordered" evidence="7">
    <location>
        <begin position="2031"/>
        <end position="2096"/>
    </location>
</feature>
<keyword evidence="5" id="KW-0966">Cell projection</keyword>
<dbReference type="InterPro" id="IPR001611">
    <property type="entry name" value="Leu-rich_rpt"/>
</dbReference>
<dbReference type="Proteomes" id="UP001150062">
    <property type="component" value="Unassembled WGS sequence"/>
</dbReference>
<dbReference type="PROSITE" id="PS51450">
    <property type="entry name" value="LRR"/>
    <property type="match status" value="7"/>
</dbReference>
<keyword evidence="2" id="KW-0433">Leucine-rich repeat</keyword>
<feature type="compositionally biased region" description="Low complexity" evidence="7">
    <location>
        <begin position="924"/>
        <end position="933"/>
    </location>
</feature>
<feature type="transmembrane region" description="Helical" evidence="8">
    <location>
        <begin position="1613"/>
        <end position="1631"/>
    </location>
</feature>
<feature type="transmembrane region" description="Helical" evidence="8">
    <location>
        <begin position="1690"/>
        <end position="1711"/>
    </location>
</feature>
<protein>
    <submittedName>
        <fullName evidence="9">Nischarin related</fullName>
    </submittedName>
</protein>
<feature type="transmembrane region" description="Helical" evidence="8">
    <location>
        <begin position="1651"/>
        <end position="1670"/>
    </location>
</feature>
<dbReference type="Pfam" id="PF12799">
    <property type="entry name" value="LRR_4"/>
    <property type="match status" value="2"/>
</dbReference>
<evidence type="ECO:0000256" key="1">
    <source>
        <dbReference type="ARBA" id="ARBA00004138"/>
    </source>
</evidence>
<dbReference type="InterPro" id="IPR050576">
    <property type="entry name" value="Cilia_flagella_integrity"/>
</dbReference>
<feature type="transmembrane region" description="Helical" evidence="8">
    <location>
        <begin position="1927"/>
        <end position="1949"/>
    </location>
</feature>
<dbReference type="PANTHER" id="PTHR45973:SF9">
    <property type="entry name" value="LEUCINE-RICH REPEAT-CONTAINING PROTEIN 46"/>
    <property type="match status" value="1"/>
</dbReference>
<dbReference type="SMART" id="SM00369">
    <property type="entry name" value="LRR_TYP"/>
    <property type="match status" value="8"/>
</dbReference>
<comment type="caution">
    <text evidence="9">The sequence shown here is derived from an EMBL/GenBank/DDBJ whole genome shotgun (WGS) entry which is preliminary data.</text>
</comment>
<feature type="compositionally biased region" description="Low complexity" evidence="7">
    <location>
        <begin position="2001"/>
        <end position="2011"/>
    </location>
</feature>
<evidence type="ECO:0000256" key="8">
    <source>
        <dbReference type="SAM" id="Phobius"/>
    </source>
</evidence>
<feature type="region of interest" description="Disordered" evidence="7">
    <location>
        <begin position="1985"/>
        <end position="2015"/>
    </location>
</feature>
<evidence type="ECO:0000313" key="10">
    <source>
        <dbReference type="Proteomes" id="UP001150062"/>
    </source>
</evidence>
<feature type="transmembrane region" description="Helical" evidence="8">
    <location>
        <begin position="1572"/>
        <end position="1592"/>
    </location>
</feature>
<evidence type="ECO:0000256" key="7">
    <source>
        <dbReference type="SAM" id="MobiDB-lite"/>
    </source>
</evidence>
<dbReference type="InterPro" id="IPR025875">
    <property type="entry name" value="Leu-rich_rpt_4"/>
</dbReference>
<evidence type="ECO:0000256" key="3">
    <source>
        <dbReference type="ARBA" id="ARBA00022737"/>
    </source>
</evidence>
<keyword evidence="8" id="KW-0472">Membrane</keyword>
<feature type="transmembrane region" description="Helical" evidence="8">
    <location>
        <begin position="1517"/>
        <end position="1537"/>
    </location>
</feature>
<dbReference type="Gene3D" id="3.80.10.10">
    <property type="entry name" value="Ribonuclease Inhibitor"/>
    <property type="match status" value="8"/>
</dbReference>
<evidence type="ECO:0000313" key="9">
    <source>
        <dbReference type="EMBL" id="KAJ6255454.1"/>
    </source>
</evidence>